<reference evidence="1 2" key="1">
    <citation type="journal article" date="2019" name="Commun. Biol.">
        <title>The bagworm genome reveals a unique fibroin gene that provides high tensile strength.</title>
        <authorList>
            <person name="Kono N."/>
            <person name="Nakamura H."/>
            <person name="Ohtoshi R."/>
            <person name="Tomita M."/>
            <person name="Numata K."/>
            <person name="Arakawa K."/>
        </authorList>
    </citation>
    <scope>NUCLEOTIDE SEQUENCE [LARGE SCALE GENOMIC DNA]</scope>
</reference>
<evidence type="ECO:0000313" key="1">
    <source>
        <dbReference type="EMBL" id="GBP98451.1"/>
    </source>
</evidence>
<name>A0A4C2AC69_EUMVA</name>
<dbReference type="OrthoDB" id="8065965at2759"/>
<accession>A0A4C2AC69</accession>
<gene>
    <name evidence="1" type="ORF">EVAR_70448_1</name>
</gene>
<dbReference type="Proteomes" id="UP000299102">
    <property type="component" value="Unassembled WGS sequence"/>
</dbReference>
<keyword evidence="2" id="KW-1185">Reference proteome</keyword>
<evidence type="ECO:0000313" key="2">
    <source>
        <dbReference type="Proteomes" id="UP000299102"/>
    </source>
</evidence>
<proteinExistence type="predicted"/>
<sequence length="111" mass="12721">MSRKHIYLLPIFERLKGGNDTDIKKYGAYELEGPESLNKVSMSNLPFHSIMQKEMKDIYLKIDFQVLMPIITVCTNFKSAFEEVRMGMSVLPSGLIPYGETMARKRKADAQ</sequence>
<dbReference type="EMBL" id="BGZK01003146">
    <property type="protein sequence ID" value="GBP98451.1"/>
    <property type="molecule type" value="Genomic_DNA"/>
</dbReference>
<protein>
    <submittedName>
        <fullName evidence="1">Uncharacterized protein</fullName>
    </submittedName>
</protein>
<dbReference type="AlphaFoldDB" id="A0A4C2AC69"/>
<organism evidence="1 2">
    <name type="scientific">Eumeta variegata</name>
    <name type="common">Bagworm moth</name>
    <name type="synonym">Eumeta japonica</name>
    <dbReference type="NCBI Taxonomy" id="151549"/>
    <lineage>
        <taxon>Eukaryota</taxon>
        <taxon>Metazoa</taxon>
        <taxon>Ecdysozoa</taxon>
        <taxon>Arthropoda</taxon>
        <taxon>Hexapoda</taxon>
        <taxon>Insecta</taxon>
        <taxon>Pterygota</taxon>
        <taxon>Neoptera</taxon>
        <taxon>Endopterygota</taxon>
        <taxon>Lepidoptera</taxon>
        <taxon>Glossata</taxon>
        <taxon>Ditrysia</taxon>
        <taxon>Tineoidea</taxon>
        <taxon>Psychidae</taxon>
        <taxon>Oiketicinae</taxon>
        <taxon>Eumeta</taxon>
    </lineage>
</organism>
<comment type="caution">
    <text evidence="1">The sequence shown here is derived from an EMBL/GenBank/DDBJ whole genome shotgun (WGS) entry which is preliminary data.</text>
</comment>